<organism evidence="2 3">
    <name type="scientific">Stephania japonica</name>
    <dbReference type="NCBI Taxonomy" id="461633"/>
    <lineage>
        <taxon>Eukaryota</taxon>
        <taxon>Viridiplantae</taxon>
        <taxon>Streptophyta</taxon>
        <taxon>Embryophyta</taxon>
        <taxon>Tracheophyta</taxon>
        <taxon>Spermatophyta</taxon>
        <taxon>Magnoliopsida</taxon>
        <taxon>Ranunculales</taxon>
        <taxon>Menispermaceae</taxon>
        <taxon>Menispermoideae</taxon>
        <taxon>Cissampelideae</taxon>
        <taxon>Stephania</taxon>
    </lineage>
</organism>
<sequence length="106" mass="11523">MTSSYRKKINPTPKRRRVKDKDVSVEAPVRIEGSCIPSIDFAHNSKAVEDSAACPSTTSRSTGDAAEICTSFLGGPPGLSLLPSFKNHILWTFGITTYTLRSSFIC</sequence>
<dbReference type="AlphaFoldDB" id="A0AAP0PS79"/>
<feature type="compositionally biased region" description="Basic residues" evidence="1">
    <location>
        <begin position="1"/>
        <end position="18"/>
    </location>
</feature>
<evidence type="ECO:0000313" key="3">
    <source>
        <dbReference type="Proteomes" id="UP001417504"/>
    </source>
</evidence>
<reference evidence="2 3" key="1">
    <citation type="submission" date="2024-01" db="EMBL/GenBank/DDBJ databases">
        <title>Genome assemblies of Stephania.</title>
        <authorList>
            <person name="Yang L."/>
        </authorList>
    </citation>
    <scope>NUCLEOTIDE SEQUENCE [LARGE SCALE GENOMIC DNA]</scope>
    <source>
        <strain evidence="2">QJT</strain>
        <tissue evidence="2">Leaf</tissue>
    </source>
</reference>
<name>A0AAP0PS79_9MAGN</name>
<comment type="caution">
    <text evidence="2">The sequence shown here is derived from an EMBL/GenBank/DDBJ whole genome shotgun (WGS) entry which is preliminary data.</text>
</comment>
<dbReference type="EMBL" id="JBBNAE010000001">
    <property type="protein sequence ID" value="KAK9154507.1"/>
    <property type="molecule type" value="Genomic_DNA"/>
</dbReference>
<evidence type="ECO:0000313" key="2">
    <source>
        <dbReference type="EMBL" id="KAK9154507.1"/>
    </source>
</evidence>
<gene>
    <name evidence="2" type="ORF">Sjap_001987</name>
</gene>
<evidence type="ECO:0000256" key="1">
    <source>
        <dbReference type="SAM" id="MobiDB-lite"/>
    </source>
</evidence>
<accession>A0AAP0PS79</accession>
<keyword evidence="3" id="KW-1185">Reference proteome</keyword>
<feature type="region of interest" description="Disordered" evidence="1">
    <location>
        <begin position="1"/>
        <end position="21"/>
    </location>
</feature>
<dbReference type="Proteomes" id="UP001417504">
    <property type="component" value="Unassembled WGS sequence"/>
</dbReference>
<proteinExistence type="predicted"/>
<protein>
    <submittedName>
        <fullName evidence="2">Uncharacterized protein</fullName>
    </submittedName>
</protein>